<dbReference type="InterPro" id="IPR036527">
    <property type="entry name" value="SCP2_sterol-bd_dom_sf"/>
</dbReference>
<reference evidence="3 4" key="1">
    <citation type="journal article" date="2012" name="Stand. Genomic Sci.">
        <title>Genome sequence of the ocean sediment bacterium Saccharomonospora marina type strain (XMU15(T)).</title>
        <authorList>
            <person name="Klenk H.P."/>
            <person name="Lu M."/>
            <person name="Lucas S."/>
            <person name="Lapidus A."/>
            <person name="Copeland A."/>
            <person name="Pitluck S."/>
            <person name="Goodwin L.A."/>
            <person name="Han C."/>
            <person name="Tapia R."/>
            <person name="Brambilla E.M."/>
            <person name="Potter G."/>
            <person name="Land M."/>
            <person name="Ivanova N."/>
            <person name="Rohde M."/>
            <person name="Goker M."/>
            <person name="Detter J.C."/>
            <person name="Li W.J."/>
            <person name="Kyrpides N.C."/>
            <person name="Woyke T."/>
        </authorList>
    </citation>
    <scope>NUCLEOTIDE SEQUENCE [LARGE SCALE GENOMIC DNA]</scope>
    <source>
        <strain evidence="3 4">XMU15</strain>
    </source>
</reference>
<dbReference type="eggNOG" id="COG3550">
    <property type="taxonomic scope" value="Bacteria"/>
</dbReference>
<dbReference type="SUPFAM" id="SSF55718">
    <property type="entry name" value="SCP-like"/>
    <property type="match status" value="1"/>
</dbReference>
<dbReference type="PANTHER" id="PTHR40758:SF1">
    <property type="entry name" value="CONSERVED PROTEIN"/>
    <property type="match status" value="1"/>
</dbReference>
<feature type="domain" description="MDMPI C-terminal" evidence="1">
    <location>
        <begin position="147"/>
        <end position="239"/>
    </location>
</feature>
<dbReference type="AlphaFoldDB" id="H5X9J6"/>
<evidence type="ECO:0000313" key="3">
    <source>
        <dbReference type="EMBL" id="EHR50361.1"/>
    </source>
</evidence>
<dbReference type="SUPFAM" id="SSF109854">
    <property type="entry name" value="DinB/YfiT-like putative metalloenzymes"/>
    <property type="match status" value="1"/>
</dbReference>
<evidence type="ECO:0000259" key="1">
    <source>
        <dbReference type="Pfam" id="PF07398"/>
    </source>
</evidence>
<dbReference type="HOGENOM" id="CLU_070584_1_0_11"/>
<accession>H5X9J6</accession>
<keyword evidence="4" id="KW-1185">Reference proteome</keyword>
<dbReference type="STRING" id="882083.SacmaDRAFT_2107"/>
<feature type="domain" description="Mycothiol-dependent maleylpyruvate isomerase metal-binding" evidence="2">
    <location>
        <begin position="10"/>
        <end position="133"/>
    </location>
</feature>
<dbReference type="Pfam" id="PF07398">
    <property type="entry name" value="MDMPI_C"/>
    <property type="match status" value="1"/>
</dbReference>
<sequence>MDITAWANAIEESGHRLAEAAETAGPLTEVPACPGWQVRDLLLHTGGVHRWAREFVSGRTVPLELPEAHDIADDIPTDSELPEWLRVGCTALVASVRSAPHDLRCWTFLRASSPLAHWARRQAHETTVHRVDAEAAAGKVGPVEPALAADGIDELLDCFAVRSQRMRLESPHTLHVSATDTGSDWTVLISNGRPVVRRGGPDGAADTTLRGTAHELYLALWNRAPLWPLHVAGDATVVEAWPRLLHVRWN</sequence>
<dbReference type="NCBIfam" id="TIGR03083">
    <property type="entry name" value="maleylpyruvate isomerase family mycothiol-dependent enzyme"/>
    <property type="match status" value="1"/>
</dbReference>
<dbReference type="InterPro" id="IPR017517">
    <property type="entry name" value="Maleyloyr_isom"/>
</dbReference>
<protein>
    <recommendedName>
        <fullName evidence="5">Mycothiol-dependent maleylpyruvate isomerase metal-binding domain-containing protein</fullName>
    </recommendedName>
</protein>
<evidence type="ECO:0008006" key="5">
    <source>
        <dbReference type="Google" id="ProtNLM"/>
    </source>
</evidence>
<dbReference type="GO" id="GO:0046872">
    <property type="term" value="F:metal ion binding"/>
    <property type="evidence" value="ECO:0007669"/>
    <property type="project" value="InterPro"/>
</dbReference>
<evidence type="ECO:0000259" key="2">
    <source>
        <dbReference type="Pfam" id="PF11716"/>
    </source>
</evidence>
<evidence type="ECO:0000313" key="4">
    <source>
        <dbReference type="Proteomes" id="UP000004926"/>
    </source>
</evidence>
<gene>
    <name evidence="3" type="ORF">SacmaDRAFT_2107</name>
</gene>
<dbReference type="GO" id="GO:0005886">
    <property type="term" value="C:plasma membrane"/>
    <property type="evidence" value="ECO:0007669"/>
    <property type="project" value="TreeGrafter"/>
</dbReference>
<dbReference type="PANTHER" id="PTHR40758">
    <property type="entry name" value="CONSERVED PROTEIN"/>
    <property type="match status" value="1"/>
</dbReference>
<proteinExistence type="predicted"/>
<dbReference type="InterPro" id="IPR010872">
    <property type="entry name" value="MDMPI_C-term_domain"/>
</dbReference>
<dbReference type="Pfam" id="PF11716">
    <property type="entry name" value="MDMPI_N"/>
    <property type="match status" value="1"/>
</dbReference>
<name>H5X9J6_9PSEU</name>
<dbReference type="InterPro" id="IPR024344">
    <property type="entry name" value="MDMPI_metal-binding"/>
</dbReference>
<organism evidence="3 4">
    <name type="scientific">Saccharomonospora marina XMU15</name>
    <dbReference type="NCBI Taxonomy" id="882083"/>
    <lineage>
        <taxon>Bacteria</taxon>
        <taxon>Bacillati</taxon>
        <taxon>Actinomycetota</taxon>
        <taxon>Actinomycetes</taxon>
        <taxon>Pseudonocardiales</taxon>
        <taxon>Pseudonocardiaceae</taxon>
        <taxon>Saccharomonospora</taxon>
    </lineage>
</organism>
<dbReference type="EMBL" id="CM001439">
    <property type="protein sequence ID" value="EHR50361.1"/>
    <property type="molecule type" value="Genomic_DNA"/>
</dbReference>
<dbReference type="InterPro" id="IPR034660">
    <property type="entry name" value="DinB/YfiT-like"/>
</dbReference>
<dbReference type="Proteomes" id="UP000004926">
    <property type="component" value="Chromosome"/>
</dbReference>
<dbReference type="OrthoDB" id="3671213at2"/>
<dbReference type="RefSeq" id="WP_009153746.1">
    <property type="nucleotide sequence ID" value="NZ_CM001439.1"/>
</dbReference>